<reference evidence="2" key="1">
    <citation type="journal article" date="2019" name="Int. J. Syst. Evol. Microbiol.">
        <title>The Global Catalogue of Microorganisms (GCM) 10K type strain sequencing project: providing services to taxonomists for standard genome sequencing and annotation.</title>
        <authorList>
            <consortium name="The Broad Institute Genomics Platform"/>
            <consortium name="The Broad Institute Genome Sequencing Center for Infectious Disease"/>
            <person name="Wu L."/>
            <person name="Ma J."/>
        </authorList>
    </citation>
    <scope>NUCLEOTIDE SEQUENCE [LARGE SCALE GENOMIC DNA]</scope>
    <source>
        <strain evidence="2">CCUG 56752</strain>
    </source>
</reference>
<gene>
    <name evidence="1" type="ORF">ACFQ0R_05755</name>
</gene>
<accession>A0ABW3GPD1</accession>
<dbReference type="EMBL" id="JBHTIV010000005">
    <property type="protein sequence ID" value="MFD0932104.1"/>
    <property type="molecule type" value="Genomic_DNA"/>
</dbReference>
<keyword evidence="2" id="KW-1185">Reference proteome</keyword>
<name>A0ABW3GPD1_9FLAO</name>
<sequence length="285" mass="32783">MKPNFRLIFTFILAIKFSCFFGQNFKTLNNLPPTIEVRAPEFNTSKTFYFKVDSIHNNVIIQDLRSSKNGKVHFYQWLYEIPIEELDKTSFEVSKSFENELQLVINTKSNSILKYMFQNGKVVSISTDNKLILGDWNSSPDFLNLLKSNVESVLGNLPLAKSSLEKSKNTDVKFKYVGNKVRAINAEMDEDLSIGNDYYFGQIDDINFNMRKFKRALKDQNIDYKDPLPIIIYADKEGGIESVFIGSKNDKKHPLIDLSSIKPIKPLSFENKNVPAKYVFLITNN</sequence>
<evidence type="ECO:0000313" key="2">
    <source>
        <dbReference type="Proteomes" id="UP001597049"/>
    </source>
</evidence>
<dbReference type="Proteomes" id="UP001597049">
    <property type="component" value="Unassembled WGS sequence"/>
</dbReference>
<comment type="caution">
    <text evidence="1">The sequence shown here is derived from an EMBL/GenBank/DDBJ whole genome shotgun (WGS) entry which is preliminary data.</text>
</comment>
<dbReference type="RefSeq" id="WP_379657423.1">
    <property type="nucleotide sequence ID" value="NZ_JBHTIV010000005.1"/>
</dbReference>
<organism evidence="1 2">
    <name type="scientific">Psychroflexus salinarum</name>
    <dbReference type="NCBI Taxonomy" id="546024"/>
    <lineage>
        <taxon>Bacteria</taxon>
        <taxon>Pseudomonadati</taxon>
        <taxon>Bacteroidota</taxon>
        <taxon>Flavobacteriia</taxon>
        <taxon>Flavobacteriales</taxon>
        <taxon>Flavobacteriaceae</taxon>
        <taxon>Psychroflexus</taxon>
    </lineage>
</organism>
<proteinExistence type="predicted"/>
<evidence type="ECO:0000313" key="1">
    <source>
        <dbReference type="EMBL" id="MFD0932104.1"/>
    </source>
</evidence>
<protein>
    <submittedName>
        <fullName evidence="1">Uncharacterized protein</fullName>
    </submittedName>
</protein>